<dbReference type="InterPro" id="IPR013078">
    <property type="entry name" value="His_Pase_superF_clade-1"/>
</dbReference>
<protein>
    <recommendedName>
        <fullName evidence="3">Phosphoglycerate mutase</fullName>
    </recommendedName>
</protein>
<proteinExistence type="predicted"/>
<evidence type="ECO:0000313" key="1">
    <source>
        <dbReference type="EMBL" id="CAK9083189.1"/>
    </source>
</evidence>
<dbReference type="Pfam" id="PF00300">
    <property type="entry name" value="His_Phos_1"/>
    <property type="match status" value="1"/>
</dbReference>
<dbReference type="PANTHER" id="PTHR48100">
    <property type="entry name" value="BROAD-SPECIFICITY PHOSPHATASE YOR283W-RELATED"/>
    <property type="match status" value="1"/>
</dbReference>
<gene>
    <name evidence="1" type="ORF">CCMP2556_LOCUS40584</name>
</gene>
<evidence type="ECO:0008006" key="3">
    <source>
        <dbReference type="Google" id="ProtNLM"/>
    </source>
</evidence>
<accession>A0ABP0Q4L2</accession>
<dbReference type="Gene3D" id="3.40.50.1240">
    <property type="entry name" value="Phosphoglycerate mutase-like"/>
    <property type="match status" value="1"/>
</dbReference>
<dbReference type="CDD" id="cd07067">
    <property type="entry name" value="HP_PGM_like"/>
    <property type="match status" value="1"/>
</dbReference>
<dbReference type="SMART" id="SM00855">
    <property type="entry name" value="PGAM"/>
    <property type="match status" value="1"/>
</dbReference>
<dbReference type="EMBL" id="CAXAMN010024017">
    <property type="protein sequence ID" value="CAK9083189.1"/>
    <property type="molecule type" value="Genomic_DNA"/>
</dbReference>
<dbReference type="InterPro" id="IPR050275">
    <property type="entry name" value="PGM_Phosphatase"/>
</dbReference>
<reference evidence="1 2" key="1">
    <citation type="submission" date="2024-02" db="EMBL/GenBank/DDBJ databases">
        <authorList>
            <person name="Chen Y."/>
            <person name="Shah S."/>
            <person name="Dougan E. K."/>
            <person name="Thang M."/>
            <person name="Chan C."/>
        </authorList>
    </citation>
    <scope>NUCLEOTIDE SEQUENCE [LARGE SCALE GENOMIC DNA]</scope>
</reference>
<name>A0ABP0Q4L2_9DINO</name>
<dbReference type="InterPro" id="IPR029033">
    <property type="entry name" value="His_PPase_superfam"/>
</dbReference>
<sequence>MAMSGLNGARKVMMWVRHGHSEINATAEAALAAGSRLKVDQETDCPLTETGRWQAESLKRQLVIEQQRGALPEVELVVSSPLRRAAETAELLFPQEEVQFLECLRELSFHPKTFGAKAVPSIAQQGFEWLLSRPEMTVVVVSTQLRIDSFSLSIQSATSGFCKPFWTLPRTADCNSQPS</sequence>
<evidence type="ECO:0000313" key="2">
    <source>
        <dbReference type="Proteomes" id="UP001642484"/>
    </source>
</evidence>
<keyword evidence="2" id="KW-1185">Reference proteome</keyword>
<organism evidence="1 2">
    <name type="scientific">Durusdinium trenchii</name>
    <dbReference type="NCBI Taxonomy" id="1381693"/>
    <lineage>
        <taxon>Eukaryota</taxon>
        <taxon>Sar</taxon>
        <taxon>Alveolata</taxon>
        <taxon>Dinophyceae</taxon>
        <taxon>Suessiales</taxon>
        <taxon>Symbiodiniaceae</taxon>
        <taxon>Durusdinium</taxon>
    </lineage>
</organism>
<dbReference type="PANTHER" id="PTHR48100:SF1">
    <property type="entry name" value="HISTIDINE PHOSPHATASE FAMILY PROTEIN-RELATED"/>
    <property type="match status" value="1"/>
</dbReference>
<comment type="caution">
    <text evidence="1">The sequence shown here is derived from an EMBL/GenBank/DDBJ whole genome shotgun (WGS) entry which is preliminary data.</text>
</comment>
<dbReference type="Proteomes" id="UP001642484">
    <property type="component" value="Unassembled WGS sequence"/>
</dbReference>
<dbReference type="SUPFAM" id="SSF53254">
    <property type="entry name" value="Phosphoglycerate mutase-like"/>
    <property type="match status" value="1"/>
</dbReference>